<dbReference type="Pfam" id="PF00512">
    <property type="entry name" value="HisKA"/>
    <property type="match status" value="1"/>
</dbReference>
<feature type="domain" description="PAS" evidence="8">
    <location>
        <begin position="194"/>
        <end position="264"/>
    </location>
</feature>
<evidence type="ECO:0000256" key="6">
    <source>
        <dbReference type="SAM" id="MobiDB-lite"/>
    </source>
</evidence>
<dbReference type="SUPFAM" id="SSF47384">
    <property type="entry name" value="Homodimeric domain of signal transducing histidine kinase"/>
    <property type="match status" value="1"/>
</dbReference>
<dbReference type="PROSITE" id="PS50109">
    <property type="entry name" value="HIS_KIN"/>
    <property type="match status" value="1"/>
</dbReference>
<dbReference type="InterPro" id="IPR036890">
    <property type="entry name" value="HATPase_C_sf"/>
</dbReference>
<keyword evidence="3" id="KW-0597">Phosphoprotein</keyword>
<dbReference type="PANTHER" id="PTHR43047:SF64">
    <property type="entry name" value="HISTIDINE KINASE CONTAINING CHEY-HOMOLOGOUS RECEIVER DOMAIN AND PAS DOMAIN-RELATED"/>
    <property type="match status" value="1"/>
</dbReference>
<evidence type="ECO:0000259" key="9">
    <source>
        <dbReference type="PROSITE" id="PS50113"/>
    </source>
</evidence>
<feature type="domain" description="PAC" evidence="9">
    <location>
        <begin position="394"/>
        <end position="446"/>
    </location>
</feature>
<dbReference type="Gene3D" id="1.10.287.130">
    <property type="match status" value="1"/>
</dbReference>
<comment type="catalytic activity">
    <reaction evidence="1">
        <text>ATP + protein L-histidine = ADP + protein N-phospho-L-histidine.</text>
        <dbReference type="EC" id="2.7.13.3"/>
    </reaction>
</comment>
<evidence type="ECO:0000256" key="4">
    <source>
        <dbReference type="ARBA" id="ARBA00022679"/>
    </source>
</evidence>
<dbReference type="SMART" id="SM00387">
    <property type="entry name" value="HATPase_c"/>
    <property type="match status" value="1"/>
</dbReference>
<proteinExistence type="predicted"/>
<dbReference type="InterPro" id="IPR013655">
    <property type="entry name" value="PAS_fold_3"/>
</dbReference>
<name>A0ABU5IET8_9BURK</name>
<dbReference type="Proteomes" id="UP001293718">
    <property type="component" value="Unassembled WGS sequence"/>
</dbReference>
<dbReference type="CDD" id="cd00082">
    <property type="entry name" value="HisKA"/>
    <property type="match status" value="1"/>
</dbReference>
<dbReference type="Pfam" id="PF02518">
    <property type="entry name" value="HATPase_c"/>
    <property type="match status" value="1"/>
</dbReference>
<dbReference type="EMBL" id="JAXOJX010000020">
    <property type="protein sequence ID" value="MDZ5457648.1"/>
    <property type="molecule type" value="Genomic_DNA"/>
</dbReference>
<dbReference type="InterPro" id="IPR001610">
    <property type="entry name" value="PAC"/>
</dbReference>
<dbReference type="SMART" id="SM00388">
    <property type="entry name" value="HisKA"/>
    <property type="match status" value="1"/>
</dbReference>
<evidence type="ECO:0000313" key="11">
    <source>
        <dbReference type="Proteomes" id="UP001293718"/>
    </source>
</evidence>
<sequence length="830" mass="91313">MNAHQRPEFPAPQPGAEPAGADALSADFRVLFEATPSPLLVLQPPHWHIVAVNDAYLLATMRRRDDLLGRPLFEAFPDDPDDPHADGVSKLGASLQRVLATGQADTMPLQRYPIRRPAAQGGGFEERWWSPVNVPMPGADGRVALILHRAEDLTGMVPGDAGAHHLPPAQQALLERVRHEMLATARAQAALRASQSRLAMIFERASVGLSEISVDGRILHTNPELARIVGLPPQQVCGLSVTDVTHPEDLPATLEAVACVLGPEGYAVLDKRYLRPDGSCVHAQSSVTRLEPEEPGGEPTMLAVTVDLSARHRAEAAQRASERHFRALVDLVPDLLWSNDPLGRVEWLNGRWSEYTGLSEHDGLGDGWMAAVHPDDLPDTRALWRQSLRSGDGVVHEHRIRRRDGQYRWHLLRTQPVRDAQGRLERWFGSATDVHDQRIARNLLERRVQQRTGELRTVLNSAASAIVATDMAGRITTLNPAAEELLRLPAIHAVGRPVLDFIDKRTLRRRIHGLPQEVRRVLWPRSEPHARRWPAVPGGEWRCTRADGSSFPALVNVSVLRDEQGQPTGFLGVVSDLSERKRLEQALRQRTAQAESANRAKSTFLAHMSHEFRTPLNAVIGLSHLLGRMELPERAQGFVRHVEQAGAQLLALIDDVLDLSRIEAGEMRLEQVRFNLPDLLDGAVALVRPQADAKKLALVLDAAPGLPAELLGDPLRLKQVLINLLGNAVKFTAQGRVTLRVREVERDERQATLRLEVADTGIGIDPAKQARIFEPFTQADSSTTRRFGGTGLGLSIVRRLVGMMGGELTLQSAPGQGSTFGVALSFELPV</sequence>
<feature type="domain" description="PAS" evidence="8">
    <location>
        <begin position="321"/>
        <end position="391"/>
    </location>
</feature>
<dbReference type="Gene3D" id="3.30.565.10">
    <property type="entry name" value="Histidine kinase-like ATPase, C-terminal domain"/>
    <property type="match status" value="1"/>
</dbReference>
<dbReference type="InterPro" id="IPR013656">
    <property type="entry name" value="PAS_4"/>
</dbReference>
<dbReference type="CDD" id="cd16922">
    <property type="entry name" value="HATPase_EvgS-ArcB-TorS-like"/>
    <property type="match status" value="1"/>
</dbReference>
<dbReference type="EC" id="2.7.13.3" evidence="2"/>
<comment type="caution">
    <text evidence="10">The sequence shown here is derived from an EMBL/GenBank/DDBJ whole genome shotgun (WGS) entry which is preliminary data.</text>
</comment>
<dbReference type="PROSITE" id="PS50113">
    <property type="entry name" value="PAC"/>
    <property type="match status" value="2"/>
</dbReference>
<dbReference type="Pfam" id="PF00989">
    <property type="entry name" value="PAS"/>
    <property type="match status" value="2"/>
</dbReference>
<evidence type="ECO:0000259" key="7">
    <source>
        <dbReference type="PROSITE" id="PS50109"/>
    </source>
</evidence>
<dbReference type="SMART" id="SM00091">
    <property type="entry name" value="PAS"/>
    <property type="match status" value="4"/>
</dbReference>
<gene>
    <name evidence="10" type="ORF">SM757_13795</name>
</gene>
<accession>A0ABU5IET8</accession>
<dbReference type="InterPro" id="IPR000700">
    <property type="entry name" value="PAS-assoc_C"/>
</dbReference>
<protein>
    <recommendedName>
        <fullName evidence="2">histidine kinase</fullName>
        <ecNumber evidence="2">2.7.13.3</ecNumber>
    </recommendedName>
</protein>
<keyword evidence="5" id="KW-0418">Kinase</keyword>
<dbReference type="InterPro" id="IPR003594">
    <property type="entry name" value="HATPase_dom"/>
</dbReference>
<dbReference type="InterPro" id="IPR003661">
    <property type="entry name" value="HisK_dim/P_dom"/>
</dbReference>
<evidence type="ECO:0000256" key="1">
    <source>
        <dbReference type="ARBA" id="ARBA00000085"/>
    </source>
</evidence>
<dbReference type="InterPro" id="IPR035965">
    <property type="entry name" value="PAS-like_dom_sf"/>
</dbReference>
<dbReference type="Gene3D" id="3.30.450.20">
    <property type="entry name" value="PAS domain"/>
    <property type="match status" value="4"/>
</dbReference>
<evidence type="ECO:0000256" key="5">
    <source>
        <dbReference type="ARBA" id="ARBA00022777"/>
    </source>
</evidence>
<dbReference type="InterPro" id="IPR000014">
    <property type="entry name" value="PAS"/>
</dbReference>
<organism evidence="10 11">
    <name type="scientific">Azohydromonas lata</name>
    <dbReference type="NCBI Taxonomy" id="45677"/>
    <lineage>
        <taxon>Bacteria</taxon>
        <taxon>Pseudomonadati</taxon>
        <taxon>Pseudomonadota</taxon>
        <taxon>Betaproteobacteria</taxon>
        <taxon>Burkholderiales</taxon>
        <taxon>Sphaerotilaceae</taxon>
        <taxon>Azohydromonas</taxon>
    </lineage>
</organism>
<dbReference type="RefSeq" id="WP_322465911.1">
    <property type="nucleotide sequence ID" value="NZ_JAXOJX010000020.1"/>
</dbReference>
<dbReference type="SUPFAM" id="SSF55874">
    <property type="entry name" value="ATPase domain of HSP90 chaperone/DNA topoisomerase II/histidine kinase"/>
    <property type="match status" value="1"/>
</dbReference>
<evidence type="ECO:0000259" key="8">
    <source>
        <dbReference type="PROSITE" id="PS50112"/>
    </source>
</evidence>
<feature type="domain" description="PAC" evidence="9">
    <location>
        <begin position="537"/>
        <end position="589"/>
    </location>
</feature>
<dbReference type="NCBIfam" id="TIGR00229">
    <property type="entry name" value="sensory_box"/>
    <property type="match status" value="3"/>
</dbReference>
<dbReference type="InterPro" id="IPR005467">
    <property type="entry name" value="His_kinase_dom"/>
</dbReference>
<evidence type="ECO:0000256" key="3">
    <source>
        <dbReference type="ARBA" id="ARBA00022553"/>
    </source>
</evidence>
<dbReference type="CDD" id="cd00130">
    <property type="entry name" value="PAS"/>
    <property type="match status" value="3"/>
</dbReference>
<dbReference type="PRINTS" id="PR00344">
    <property type="entry name" value="BCTRLSENSOR"/>
</dbReference>
<keyword evidence="4" id="KW-0808">Transferase</keyword>
<evidence type="ECO:0000256" key="2">
    <source>
        <dbReference type="ARBA" id="ARBA00012438"/>
    </source>
</evidence>
<feature type="region of interest" description="Disordered" evidence="6">
    <location>
        <begin position="1"/>
        <end position="20"/>
    </location>
</feature>
<dbReference type="InterPro" id="IPR036097">
    <property type="entry name" value="HisK_dim/P_sf"/>
</dbReference>
<feature type="domain" description="Histidine kinase" evidence="7">
    <location>
        <begin position="607"/>
        <end position="830"/>
    </location>
</feature>
<keyword evidence="11" id="KW-1185">Reference proteome</keyword>
<dbReference type="SUPFAM" id="SSF55785">
    <property type="entry name" value="PYP-like sensor domain (PAS domain)"/>
    <property type="match status" value="4"/>
</dbReference>
<dbReference type="InterPro" id="IPR004358">
    <property type="entry name" value="Sig_transdc_His_kin-like_C"/>
</dbReference>
<evidence type="ECO:0000313" key="10">
    <source>
        <dbReference type="EMBL" id="MDZ5457648.1"/>
    </source>
</evidence>
<reference evidence="10 11" key="1">
    <citation type="submission" date="2023-11" db="EMBL/GenBank/DDBJ databases">
        <title>Draft genome of Azohydromonas lata strain H1 (DSM1123), a polyhydroxyalkanoate producer.</title>
        <authorList>
            <person name="Traversa D."/>
            <person name="D'Addabbo P."/>
            <person name="Pazzani C."/>
            <person name="Manzari C."/>
            <person name="Chiara M."/>
            <person name="Scrascia M."/>
        </authorList>
    </citation>
    <scope>NUCLEOTIDE SEQUENCE [LARGE SCALE GENOMIC DNA]</scope>
    <source>
        <strain evidence="10 11">H1</strain>
    </source>
</reference>
<feature type="domain" description="PAS" evidence="8">
    <location>
        <begin position="451"/>
        <end position="502"/>
    </location>
</feature>
<dbReference type="PROSITE" id="PS50112">
    <property type="entry name" value="PAS"/>
    <property type="match status" value="3"/>
</dbReference>
<dbReference type="InterPro" id="IPR013767">
    <property type="entry name" value="PAS_fold"/>
</dbReference>
<dbReference type="Pfam" id="PF08448">
    <property type="entry name" value="PAS_4"/>
    <property type="match status" value="1"/>
</dbReference>
<dbReference type="Pfam" id="PF08447">
    <property type="entry name" value="PAS_3"/>
    <property type="match status" value="1"/>
</dbReference>
<dbReference type="PANTHER" id="PTHR43047">
    <property type="entry name" value="TWO-COMPONENT HISTIDINE PROTEIN KINASE"/>
    <property type="match status" value="1"/>
</dbReference>
<dbReference type="SMART" id="SM00086">
    <property type="entry name" value="PAC"/>
    <property type="match status" value="3"/>
</dbReference>